<dbReference type="Proteomes" id="UP001497516">
    <property type="component" value="Chromosome 6"/>
</dbReference>
<evidence type="ECO:0000313" key="1">
    <source>
        <dbReference type="EMBL" id="CAL1395848.1"/>
    </source>
</evidence>
<keyword evidence="2" id="KW-1185">Reference proteome</keyword>
<reference evidence="1 2" key="1">
    <citation type="submission" date="2024-04" db="EMBL/GenBank/DDBJ databases">
        <authorList>
            <person name="Fracassetti M."/>
        </authorList>
    </citation>
    <scope>NUCLEOTIDE SEQUENCE [LARGE SCALE GENOMIC DNA]</scope>
</reference>
<sequence length="78" mass="8892">MQAAPPPPTGINKQKWLGKIEARGGLEGSGSDNRLKLQPGDHLFWFSILSIFEIRFPSSLLLKVEEMMVQTRRIRERS</sequence>
<gene>
    <name evidence="1" type="ORF">LTRI10_LOCUS36248</name>
</gene>
<dbReference type="AlphaFoldDB" id="A0AAV2FDH6"/>
<evidence type="ECO:0000313" key="2">
    <source>
        <dbReference type="Proteomes" id="UP001497516"/>
    </source>
</evidence>
<proteinExistence type="predicted"/>
<protein>
    <submittedName>
        <fullName evidence="1">Uncharacterized protein</fullName>
    </submittedName>
</protein>
<dbReference type="EMBL" id="OZ034819">
    <property type="protein sequence ID" value="CAL1395848.1"/>
    <property type="molecule type" value="Genomic_DNA"/>
</dbReference>
<name>A0AAV2FDH6_9ROSI</name>
<organism evidence="1 2">
    <name type="scientific">Linum trigynum</name>
    <dbReference type="NCBI Taxonomy" id="586398"/>
    <lineage>
        <taxon>Eukaryota</taxon>
        <taxon>Viridiplantae</taxon>
        <taxon>Streptophyta</taxon>
        <taxon>Embryophyta</taxon>
        <taxon>Tracheophyta</taxon>
        <taxon>Spermatophyta</taxon>
        <taxon>Magnoliopsida</taxon>
        <taxon>eudicotyledons</taxon>
        <taxon>Gunneridae</taxon>
        <taxon>Pentapetalae</taxon>
        <taxon>rosids</taxon>
        <taxon>fabids</taxon>
        <taxon>Malpighiales</taxon>
        <taxon>Linaceae</taxon>
        <taxon>Linum</taxon>
    </lineage>
</organism>
<accession>A0AAV2FDH6</accession>